<evidence type="ECO:0000259" key="2">
    <source>
        <dbReference type="PROSITE" id="PS50404"/>
    </source>
</evidence>
<reference evidence="3 4" key="1">
    <citation type="journal article" date="2020" name="IScience">
        <title>Genome Sequencing of the Endangered Kingdonia uniflora (Circaeasteraceae, Ranunculales) Reveals Potential Mechanisms of Evolutionary Specialization.</title>
        <authorList>
            <person name="Sun Y."/>
            <person name="Deng T."/>
            <person name="Zhang A."/>
            <person name="Moore M.J."/>
            <person name="Landis J.B."/>
            <person name="Lin N."/>
            <person name="Zhang H."/>
            <person name="Zhang X."/>
            <person name="Huang J."/>
            <person name="Zhang X."/>
            <person name="Sun H."/>
            <person name="Wang H."/>
        </authorList>
    </citation>
    <scope>NUCLEOTIDE SEQUENCE [LARGE SCALE GENOMIC DNA]</scope>
    <source>
        <strain evidence="3">TB1705</strain>
        <tissue evidence="3">Leaf</tissue>
    </source>
</reference>
<proteinExistence type="predicted"/>
<feature type="region of interest" description="Disordered" evidence="1">
    <location>
        <begin position="162"/>
        <end position="181"/>
    </location>
</feature>
<evidence type="ECO:0000313" key="3">
    <source>
        <dbReference type="EMBL" id="KAF6141944.1"/>
    </source>
</evidence>
<dbReference type="EMBL" id="JACGCM010002284">
    <property type="protein sequence ID" value="KAF6141944.1"/>
    <property type="molecule type" value="Genomic_DNA"/>
</dbReference>
<gene>
    <name evidence="3" type="ORF">GIB67_037912</name>
</gene>
<keyword evidence="4" id="KW-1185">Reference proteome</keyword>
<feature type="compositionally biased region" description="Low complexity" evidence="1">
    <location>
        <begin position="162"/>
        <end position="173"/>
    </location>
</feature>
<dbReference type="Gene3D" id="3.40.30.10">
    <property type="entry name" value="Glutaredoxin"/>
    <property type="match status" value="1"/>
</dbReference>
<accession>A0A7J7LHF5</accession>
<dbReference type="PROSITE" id="PS50404">
    <property type="entry name" value="GST_NTER"/>
    <property type="match status" value="1"/>
</dbReference>
<dbReference type="PANTHER" id="PTHR44548">
    <property type="entry name" value="GST N-TERMINAL DOMAIN-CONTAINING PROTEIN"/>
    <property type="match status" value="1"/>
</dbReference>
<name>A0A7J7LHF5_9MAGN</name>
<dbReference type="Pfam" id="PF02798">
    <property type="entry name" value="GST_N"/>
    <property type="match status" value="1"/>
</dbReference>
<dbReference type="AlphaFoldDB" id="A0A7J7LHF5"/>
<dbReference type="OrthoDB" id="1891655at2759"/>
<sequence length="181" mass="21074">MAKQEEVKLLGVWNSPFVCTVKWALKLKDINYENIKEEDLYNKSELLLRSNPIYKKVPVLLYNGKPVIESLKSISNRVVIKAHEGIMDIAGNNVKLRQEERETKKAMAAEHLEVYQKKQEREQQIRDMKIMENDFSRMDRDTAMCWQMLKNEVITKMMAKHNTTVSSSTNGGSDNMPHQKM</sequence>
<organism evidence="3 4">
    <name type="scientific">Kingdonia uniflora</name>
    <dbReference type="NCBI Taxonomy" id="39325"/>
    <lineage>
        <taxon>Eukaryota</taxon>
        <taxon>Viridiplantae</taxon>
        <taxon>Streptophyta</taxon>
        <taxon>Embryophyta</taxon>
        <taxon>Tracheophyta</taxon>
        <taxon>Spermatophyta</taxon>
        <taxon>Magnoliopsida</taxon>
        <taxon>Ranunculales</taxon>
        <taxon>Circaeasteraceae</taxon>
        <taxon>Kingdonia</taxon>
    </lineage>
</organism>
<dbReference type="PANTHER" id="PTHR44548:SF4">
    <property type="entry name" value="S-TRANSFERASE, PUTATIVE-RELATED"/>
    <property type="match status" value="1"/>
</dbReference>
<evidence type="ECO:0000313" key="4">
    <source>
        <dbReference type="Proteomes" id="UP000541444"/>
    </source>
</evidence>
<evidence type="ECO:0000256" key="1">
    <source>
        <dbReference type="SAM" id="MobiDB-lite"/>
    </source>
</evidence>
<feature type="domain" description="GST N-terminal" evidence="2">
    <location>
        <begin position="5"/>
        <end position="85"/>
    </location>
</feature>
<comment type="caution">
    <text evidence="3">The sequence shown here is derived from an EMBL/GenBank/DDBJ whole genome shotgun (WGS) entry which is preliminary data.</text>
</comment>
<dbReference type="SUPFAM" id="SSF52833">
    <property type="entry name" value="Thioredoxin-like"/>
    <property type="match status" value="1"/>
</dbReference>
<dbReference type="InterPro" id="IPR036249">
    <property type="entry name" value="Thioredoxin-like_sf"/>
</dbReference>
<dbReference type="Proteomes" id="UP000541444">
    <property type="component" value="Unassembled WGS sequence"/>
</dbReference>
<dbReference type="InterPro" id="IPR004045">
    <property type="entry name" value="Glutathione_S-Trfase_N"/>
</dbReference>
<protein>
    <recommendedName>
        <fullName evidence="2">GST N-terminal domain-containing protein</fullName>
    </recommendedName>
</protein>